<feature type="binding site" evidence="3">
    <location>
        <position position="358"/>
    </location>
    <ligand>
        <name>Mg(2+)</name>
        <dbReference type="ChEBI" id="CHEBI:18420"/>
    </ligand>
</feature>
<dbReference type="CDD" id="cd16012">
    <property type="entry name" value="ALP"/>
    <property type="match status" value="1"/>
</dbReference>
<keyword evidence="1" id="KW-0597">Phosphoprotein</keyword>
<feature type="binding site" evidence="3">
    <location>
        <position position="512"/>
    </location>
    <ligand>
        <name>Zn(2+)</name>
        <dbReference type="ChEBI" id="CHEBI:29105"/>
        <label>2</label>
    </ligand>
</feature>
<feature type="region of interest" description="Disordered" evidence="5">
    <location>
        <begin position="460"/>
        <end position="486"/>
    </location>
</feature>
<dbReference type="EMBL" id="FOVF01000036">
    <property type="protein sequence ID" value="SFN60801.1"/>
    <property type="molecule type" value="Genomic_DNA"/>
</dbReference>
<feature type="binding site" evidence="3">
    <location>
        <position position="404"/>
    </location>
    <ligand>
        <name>Zn(2+)</name>
        <dbReference type="ChEBI" id="CHEBI:29105"/>
        <label>2</label>
    </ligand>
</feature>
<dbReference type="InterPro" id="IPR017850">
    <property type="entry name" value="Alkaline_phosphatase_core_sf"/>
</dbReference>
<feature type="binding site" evidence="3">
    <location>
        <position position="405"/>
    </location>
    <ligand>
        <name>Zn(2+)</name>
        <dbReference type="ChEBI" id="CHEBI:29105"/>
        <label>2</label>
    </ligand>
</feature>
<dbReference type="PRINTS" id="PR00113">
    <property type="entry name" value="ALKPHPHTASE"/>
</dbReference>
<evidence type="ECO:0000256" key="2">
    <source>
        <dbReference type="PIRSR" id="PIRSR601952-1"/>
    </source>
</evidence>
<comment type="cofactor">
    <cofactor evidence="3">
        <name>Mg(2+)</name>
        <dbReference type="ChEBI" id="CHEBI:18420"/>
    </cofactor>
    <text evidence="3">Binds 1 Mg(2+) ion.</text>
</comment>
<dbReference type="GO" id="GO:0046872">
    <property type="term" value="F:metal ion binding"/>
    <property type="evidence" value="ECO:0007669"/>
    <property type="project" value="UniProtKB-KW"/>
</dbReference>
<keyword evidence="3" id="KW-0862">Zinc</keyword>
<feature type="binding site" evidence="3">
    <location>
        <position position="202"/>
    </location>
    <ligand>
        <name>Mg(2+)</name>
        <dbReference type="ChEBI" id="CHEBI:18420"/>
    </ligand>
</feature>
<keyword evidence="3" id="KW-0460">Magnesium</keyword>
<evidence type="ECO:0000256" key="1">
    <source>
        <dbReference type="ARBA" id="ARBA00022553"/>
    </source>
</evidence>
<feature type="binding site" evidence="3">
    <location>
        <position position="89"/>
    </location>
    <ligand>
        <name>Zn(2+)</name>
        <dbReference type="ChEBI" id="CHEBI:29105"/>
        <label>2</label>
    </ligand>
</feature>
<organism evidence="6 7">
    <name type="scientific">Dokdonella immobilis</name>
    <dbReference type="NCBI Taxonomy" id="578942"/>
    <lineage>
        <taxon>Bacteria</taxon>
        <taxon>Pseudomonadati</taxon>
        <taxon>Pseudomonadota</taxon>
        <taxon>Gammaproteobacteria</taxon>
        <taxon>Lysobacterales</taxon>
        <taxon>Rhodanobacteraceae</taxon>
        <taxon>Dokdonella</taxon>
    </lineage>
</organism>
<dbReference type="Pfam" id="PF00245">
    <property type="entry name" value="Alk_phosphatase"/>
    <property type="match status" value="1"/>
</dbReference>
<comment type="similarity">
    <text evidence="4">Belongs to the alkaline phosphatase family.</text>
</comment>
<feature type="binding site" evidence="3">
    <location>
        <position position="200"/>
    </location>
    <ligand>
        <name>Mg(2+)</name>
        <dbReference type="ChEBI" id="CHEBI:18420"/>
    </ligand>
</feature>
<comment type="cofactor">
    <cofactor evidence="3">
        <name>Zn(2+)</name>
        <dbReference type="ChEBI" id="CHEBI:29105"/>
    </cofactor>
    <text evidence="3">Binds 2 Zn(2+) ions.</text>
</comment>
<keyword evidence="3" id="KW-0479">Metal-binding</keyword>
<proteinExistence type="inferred from homology"/>
<evidence type="ECO:0000256" key="4">
    <source>
        <dbReference type="RuleBase" id="RU003946"/>
    </source>
</evidence>
<protein>
    <submittedName>
        <fullName evidence="6">Alkaline phosphatase</fullName>
    </submittedName>
</protein>
<dbReference type="STRING" id="578942.SAMN05216289_13627"/>
<dbReference type="SUPFAM" id="SSF53649">
    <property type="entry name" value="Alkaline phosphatase-like"/>
    <property type="match status" value="1"/>
</dbReference>
<dbReference type="Proteomes" id="UP000198575">
    <property type="component" value="Unassembled WGS sequence"/>
</dbReference>
<name>A0A1I5AE92_9GAMM</name>
<keyword evidence="7" id="KW-1185">Reference proteome</keyword>
<dbReference type="RefSeq" id="WP_245778971.1">
    <property type="nucleotide sequence ID" value="NZ_FOVF01000036.1"/>
</dbReference>
<sequence>MATIGDLDQNPVRMPNQPIPLAILMASVLSLSQPADLAAKEAGPKQATPTEANAAETPQRWFRDGALAARRARGEHAGSARNIILFLGDGMSLTTITAARIFEGQRNGASGEEHRLAFEEFPYTALSRTYEVDAQTPESAGTMSAIMTGIKTRFGVVGVTQNVRRGDCASSQGQAALSALELASAAGLATGIVTTTSITHATPAATYAHTPDRDWEFDSAMPDKARAAGCIDIARQFVEHAAHGQIDVAFGGGRCGFLPAAMADPEYPQQHGKRSDDRDLIAQWNRIPDARFVWNATQFAALDPARPGPVLGLFEPEHLHYMHDRAADGAGEPTLAEMTAKAIALLKRDHDGFFLMIEGGRIDHAHHRGNAYRALEETVAFSDAVRAAATATDADDTLILVTADHSHTLTMAGYPKRGNPILGKVRGFDEDEPSAASLRRDGAGQSYTTLGYANGPGHLAASNRQPAGTKRFPHAPAHHDAAAVQRPDLDDVDTTEPDYLQESAVPMKDETHGGEDVVVFARGPGAEGVHGSFEQNALFHLMVQANRPIRRLLCRRGDCSAGKVPDRLPAALTSTH</sequence>
<accession>A0A1I5AE92</accession>
<evidence type="ECO:0000256" key="5">
    <source>
        <dbReference type="SAM" id="MobiDB-lite"/>
    </source>
</evidence>
<feature type="binding site" evidence="3">
    <location>
        <position position="89"/>
    </location>
    <ligand>
        <name>Mg(2+)</name>
        <dbReference type="ChEBI" id="CHEBI:18420"/>
    </ligand>
</feature>
<dbReference type="AlphaFoldDB" id="A0A1I5AE92"/>
<dbReference type="PANTHER" id="PTHR11596:SF5">
    <property type="entry name" value="ALKALINE PHOSPHATASE"/>
    <property type="match status" value="1"/>
</dbReference>
<reference evidence="6 7" key="1">
    <citation type="submission" date="2016-10" db="EMBL/GenBank/DDBJ databases">
        <authorList>
            <person name="de Groot N.N."/>
        </authorList>
    </citation>
    <scope>NUCLEOTIDE SEQUENCE [LARGE SCALE GENOMIC DNA]</scope>
    <source>
        <strain evidence="6 7">CGMCC 1.7659</strain>
    </source>
</reference>
<evidence type="ECO:0000313" key="6">
    <source>
        <dbReference type="EMBL" id="SFN60801.1"/>
    </source>
</evidence>
<dbReference type="PANTHER" id="PTHR11596">
    <property type="entry name" value="ALKALINE PHOSPHATASE"/>
    <property type="match status" value="1"/>
</dbReference>
<dbReference type="SMART" id="SM00098">
    <property type="entry name" value="alkPPc"/>
    <property type="match status" value="1"/>
</dbReference>
<evidence type="ECO:0000313" key="7">
    <source>
        <dbReference type="Proteomes" id="UP000198575"/>
    </source>
</evidence>
<gene>
    <name evidence="6" type="ORF">SAMN05216289_13627</name>
</gene>
<dbReference type="GO" id="GO:0004035">
    <property type="term" value="F:alkaline phosphatase activity"/>
    <property type="evidence" value="ECO:0007669"/>
    <property type="project" value="TreeGrafter"/>
</dbReference>
<feature type="binding site" evidence="3">
    <location>
        <position position="367"/>
    </location>
    <ligand>
        <name>Zn(2+)</name>
        <dbReference type="ChEBI" id="CHEBI:29105"/>
        <label>2</label>
    </ligand>
</feature>
<evidence type="ECO:0000256" key="3">
    <source>
        <dbReference type="PIRSR" id="PIRSR601952-2"/>
    </source>
</evidence>
<feature type="active site" description="Phosphoserine intermediate" evidence="2">
    <location>
        <position position="139"/>
    </location>
</feature>
<feature type="binding site" evidence="3">
    <location>
        <position position="363"/>
    </location>
    <ligand>
        <name>Zn(2+)</name>
        <dbReference type="ChEBI" id="CHEBI:29105"/>
        <label>2</label>
    </ligand>
</feature>
<dbReference type="Gene3D" id="3.40.720.10">
    <property type="entry name" value="Alkaline Phosphatase, subunit A"/>
    <property type="match status" value="1"/>
</dbReference>
<dbReference type="InterPro" id="IPR001952">
    <property type="entry name" value="Alkaline_phosphatase"/>
</dbReference>